<evidence type="ECO:0008006" key="4">
    <source>
        <dbReference type="Google" id="ProtNLM"/>
    </source>
</evidence>
<dbReference type="OrthoDB" id="306254at2759"/>
<gene>
    <name evidence="2" type="ORF">SteCoe_18246</name>
</gene>
<protein>
    <recommendedName>
        <fullName evidence="4">DUF4378 domain-containing protein</fullName>
    </recommendedName>
</protein>
<name>A0A1R2BWZ4_9CILI</name>
<dbReference type="Proteomes" id="UP000187209">
    <property type="component" value="Unassembled WGS sequence"/>
</dbReference>
<evidence type="ECO:0000256" key="1">
    <source>
        <dbReference type="SAM" id="Coils"/>
    </source>
</evidence>
<comment type="caution">
    <text evidence="2">The sequence shown here is derived from an EMBL/GenBank/DDBJ whole genome shotgun (WGS) entry which is preliminary data.</text>
</comment>
<accession>A0A1R2BWZ4</accession>
<evidence type="ECO:0000313" key="2">
    <source>
        <dbReference type="EMBL" id="OMJ81323.1"/>
    </source>
</evidence>
<feature type="coiled-coil region" evidence="1">
    <location>
        <begin position="133"/>
        <end position="174"/>
    </location>
</feature>
<keyword evidence="1" id="KW-0175">Coiled coil</keyword>
<proteinExistence type="predicted"/>
<sequence>MTEYSHNPKCHKTFSIDLNKNKSKGKINAKKRSCSVECKSRAMNFLNYVEKTKKNQGKIRGGLRKTSQANRNTGMKSIKNPVRGVKKKSISESFCSDLSSSDIDNCREDVKRNVSFICEDLYENISEKNNEEIQSTKEVISKYTQEIKNTKEVIKKENNLIDIYEDRIKKHIEKENIIKGFQGMAKIKDFGCLNIFPQENIECIAYKNPKKPLSDEHFKGLSIRATIKKGKSQICPNQPILTIQGKRKPFLNIQNLPYISIKQKRNNKYKKTLDITGITSFTIRPIKSIKDKNAKNHFEEQLSWNLALKFLIEQLQIYETTNIPEFSSDKQNSFINKIQKKYTNILNHLAEIFETKSKEFFENASIEEHSNFIQKTHKKKVELHKILIESTKNDIQNFHIKIQNEESSDEDIDDVVAKLGISRSHSLIKLHDEMSSKSKTVSEGNSGENKAFPLSFGFEDDLFSENQCFSLKPNHSSSPPILPQIKPQTLKPHLSEYMDYSQIQNLIISVFSKINTDEFLKNLQNPLIKPPLNELTKIQEHEIGMLTDIQIFDFPELFNLNDFITENLSSNQKTNYQNIYNKMILQTLNIILQEFRPFGKKGLPMPWVHNGDYYKKPVYLSQVIKKVLEDFRVLNNMKIGVYADFGKVGNGNDKMVEMRIKEDNVINAIFYEAYCEEDKWIDYEFEETQVKFDLADMILQDLAEEIIYIN</sequence>
<keyword evidence="3" id="KW-1185">Reference proteome</keyword>
<dbReference type="AlphaFoldDB" id="A0A1R2BWZ4"/>
<dbReference type="EMBL" id="MPUH01000385">
    <property type="protein sequence ID" value="OMJ81323.1"/>
    <property type="molecule type" value="Genomic_DNA"/>
</dbReference>
<reference evidence="2 3" key="1">
    <citation type="submission" date="2016-11" db="EMBL/GenBank/DDBJ databases">
        <title>The macronuclear genome of Stentor coeruleus: a giant cell with tiny introns.</title>
        <authorList>
            <person name="Slabodnick M."/>
            <person name="Ruby J.G."/>
            <person name="Reiff S.B."/>
            <person name="Swart E.C."/>
            <person name="Gosai S."/>
            <person name="Prabakaran S."/>
            <person name="Witkowska E."/>
            <person name="Larue G.E."/>
            <person name="Fisher S."/>
            <person name="Freeman R.M."/>
            <person name="Gunawardena J."/>
            <person name="Chu W."/>
            <person name="Stover N.A."/>
            <person name="Gregory B.D."/>
            <person name="Nowacki M."/>
            <person name="Derisi J."/>
            <person name="Roy S.W."/>
            <person name="Marshall W.F."/>
            <person name="Sood P."/>
        </authorList>
    </citation>
    <scope>NUCLEOTIDE SEQUENCE [LARGE SCALE GENOMIC DNA]</scope>
    <source>
        <strain evidence="2">WM001</strain>
    </source>
</reference>
<organism evidence="2 3">
    <name type="scientific">Stentor coeruleus</name>
    <dbReference type="NCBI Taxonomy" id="5963"/>
    <lineage>
        <taxon>Eukaryota</taxon>
        <taxon>Sar</taxon>
        <taxon>Alveolata</taxon>
        <taxon>Ciliophora</taxon>
        <taxon>Postciliodesmatophora</taxon>
        <taxon>Heterotrichea</taxon>
        <taxon>Heterotrichida</taxon>
        <taxon>Stentoridae</taxon>
        <taxon>Stentor</taxon>
    </lineage>
</organism>
<evidence type="ECO:0000313" key="3">
    <source>
        <dbReference type="Proteomes" id="UP000187209"/>
    </source>
</evidence>